<sequence>MKLTVIILSLIIIPVFLVIGYSSAKSNDPVVPLPDKSFAYFVDEITPSGDQISHSGFSGATKIDEVISNLGIKKYAEDKTSIFPDAGLQIGGKITLLRAPVFNIVDGKKKYQVRSWQESVGGLLTEKNIALGEEDKINFSKETEIFDGMTIKIIRVARTRVFEYEDIDYKTIEKKDPELEKGKTRVERAGVKGEKKYTYEVVREDGEEVSKTLVGTEVTKEPTDKILIVGTKIVSYGTGVATWYTSSSEMIAACNIVPKGTYVRVVNLSNGREVTVRVVGGGLRSDRIIDLSTAAFQALGASLGQGVIGSVRLEKVY</sequence>
<dbReference type="Pfam" id="PF03990">
    <property type="entry name" value="DUF348"/>
    <property type="match status" value="1"/>
</dbReference>
<dbReference type="Pfam" id="PF07501">
    <property type="entry name" value="G5"/>
    <property type="match status" value="1"/>
</dbReference>
<proteinExistence type="predicted"/>
<dbReference type="PANTHER" id="PTHR34183">
    <property type="entry name" value="ENDOLYTIC PEPTIDOGLYCAN TRANSGLYCOSYLASE RLPA"/>
    <property type="match status" value="1"/>
</dbReference>
<dbReference type="Gene3D" id="2.20.230.10">
    <property type="entry name" value="Resuscitation-promoting factor rpfb"/>
    <property type="match status" value="1"/>
</dbReference>
<feature type="domain" description="G5" evidence="2">
    <location>
        <begin position="153"/>
        <end position="233"/>
    </location>
</feature>
<dbReference type="SMART" id="SM01208">
    <property type="entry name" value="G5"/>
    <property type="match status" value="1"/>
</dbReference>
<dbReference type="SUPFAM" id="SSF50685">
    <property type="entry name" value="Barwin-like endoglucanases"/>
    <property type="match status" value="1"/>
</dbReference>
<dbReference type="CDD" id="cd22268">
    <property type="entry name" value="DPBB_RlpA-like"/>
    <property type="match status" value="1"/>
</dbReference>
<dbReference type="PROSITE" id="PS51109">
    <property type="entry name" value="G5"/>
    <property type="match status" value="1"/>
</dbReference>
<dbReference type="InterPro" id="IPR009009">
    <property type="entry name" value="RlpA-like_DPBB"/>
</dbReference>
<evidence type="ECO:0000259" key="2">
    <source>
        <dbReference type="PROSITE" id="PS51109"/>
    </source>
</evidence>
<dbReference type="Gene3D" id="2.40.40.10">
    <property type="entry name" value="RlpA-like domain"/>
    <property type="match status" value="1"/>
</dbReference>
<dbReference type="Proteomes" id="UP000178583">
    <property type="component" value="Unassembled WGS sequence"/>
</dbReference>
<comment type="caution">
    <text evidence="3">The sequence shown here is derived from an EMBL/GenBank/DDBJ whole genome shotgun (WGS) entry which is preliminary data.</text>
</comment>
<dbReference type="AlphaFoldDB" id="A0A1F5E8A1"/>
<accession>A0A1F5E8A1</accession>
<keyword evidence="1" id="KW-0732">Signal</keyword>
<organism evidence="3 4">
    <name type="scientific">Candidatus Berkelbacteria bacterium RIFOXYA2_FULL_43_10</name>
    <dbReference type="NCBI Taxonomy" id="1797472"/>
    <lineage>
        <taxon>Bacteria</taxon>
        <taxon>Candidatus Berkelbacteria</taxon>
    </lineage>
</organism>
<reference evidence="3 4" key="1">
    <citation type="journal article" date="2016" name="Nat. Commun.">
        <title>Thousands of microbial genomes shed light on interconnected biogeochemical processes in an aquifer system.</title>
        <authorList>
            <person name="Anantharaman K."/>
            <person name="Brown C.T."/>
            <person name="Hug L.A."/>
            <person name="Sharon I."/>
            <person name="Castelle C.J."/>
            <person name="Probst A.J."/>
            <person name="Thomas B.C."/>
            <person name="Singh A."/>
            <person name="Wilkins M.J."/>
            <person name="Karaoz U."/>
            <person name="Brodie E.L."/>
            <person name="Williams K.H."/>
            <person name="Hubbard S.S."/>
            <person name="Banfield J.F."/>
        </authorList>
    </citation>
    <scope>NUCLEOTIDE SEQUENCE [LARGE SCALE GENOMIC DNA]</scope>
</reference>
<evidence type="ECO:0000313" key="4">
    <source>
        <dbReference type="Proteomes" id="UP000178583"/>
    </source>
</evidence>
<name>A0A1F5E8A1_9BACT</name>
<dbReference type="InterPro" id="IPR011098">
    <property type="entry name" value="G5_dom"/>
</dbReference>
<dbReference type="InterPro" id="IPR007137">
    <property type="entry name" value="DUF348"/>
</dbReference>
<gene>
    <name evidence="3" type="ORF">A2215_02830</name>
</gene>
<protein>
    <recommendedName>
        <fullName evidence="2">G5 domain-containing protein</fullName>
    </recommendedName>
</protein>
<evidence type="ECO:0000256" key="1">
    <source>
        <dbReference type="ARBA" id="ARBA00022729"/>
    </source>
</evidence>
<dbReference type="EMBL" id="MEZY01000033">
    <property type="protein sequence ID" value="OGD63571.1"/>
    <property type="molecule type" value="Genomic_DNA"/>
</dbReference>
<dbReference type="PANTHER" id="PTHR34183:SF8">
    <property type="entry name" value="ENDOLYTIC PEPTIDOGLYCAN TRANSGLYCOSYLASE RLPA-RELATED"/>
    <property type="match status" value="1"/>
</dbReference>
<evidence type="ECO:0000313" key="3">
    <source>
        <dbReference type="EMBL" id="OGD63571.1"/>
    </source>
</evidence>
<dbReference type="InterPro" id="IPR036908">
    <property type="entry name" value="RlpA-like_sf"/>
</dbReference>
<dbReference type="Pfam" id="PF03330">
    <property type="entry name" value="DPBB_1"/>
    <property type="match status" value="1"/>
</dbReference>
<dbReference type="STRING" id="1797472.A2215_02830"/>